<dbReference type="OrthoDB" id="6929054at2759"/>
<gene>
    <name evidence="2" type="ORF">BINO364_LOCUS14466</name>
</gene>
<feature type="compositionally biased region" description="Polar residues" evidence="1">
    <location>
        <begin position="113"/>
        <end position="134"/>
    </location>
</feature>
<feature type="non-terminal residue" evidence="2">
    <location>
        <position position="134"/>
    </location>
</feature>
<feature type="region of interest" description="Disordered" evidence="1">
    <location>
        <begin position="50"/>
        <end position="134"/>
    </location>
</feature>
<reference evidence="2" key="1">
    <citation type="submission" date="2021-12" db="EMBL/GenBank/DDBJ databases">
        <authorList>
            <person name="Martin H S."/>
        </authorList>
    </citation>
    <scope>NUCLEOTIDE SEQUENCE</scope>
</reference>
<evidence type="ECO:0000313" key="2">
    <source>
        <dbReference type="EMBL" id="CAH0729374.1"/>
    </source>
</evidence>
<proteinExistence type="predicted"/>
<evidence type="ECO:0000313" key="3">
    <source>
        <dbReference type="Proteomes" id="UP000838878"/>
    </source>
</evidence>
<accession>A0A8J9YFX8</accession>
<sequence length="134" mass="14524">MNIPACDPTKVAVEVQTLMTCLMFMSSVYNVTVTTLLSSYFKYQHIPPARERAADARRPSGGNRQSHPVVGGKALTPRYSPPPRLDKIRPAAAPPEEPPELSPSVDIPYPHVDTQSMSTGEAHTQVNQATTSPA</sequence>
<evidence type="ECO:0000256" key="1">
    <source>
        <dbReference type="SAM" id="MobiDB-lite"/>
    </source>
</evidence>
<keyword evidence="3" id="KW-1185">Reference proteome</keyword>
<dbReference type="Proteomes" id="UP000838878">
    <property type="component" value="Chromosome 8"/>
</dbReference>
<dbReference type="AlphaFoldDB" id="A0A8J9YFX8"/>
<protein>
    <submittedName>
        <fullName evidence="2">Uncharacterized protein</fullName>
    </submittedName>
</protein>
<dbReference type="EMBL" id="OV170228">
    <property type="protein sequence ID" value="CAH0729374.1"/>
    <property type="molecule type" value="Genomic_DNA"/>
</dbReference>
<organism evidence="2 3">
    <name type="scientific">Brenthis ino</name>
    <name type="common">lesser marbled fritillary</name>
    <dbReference type="NCBI Taxonomy" id="405034"/>
    <lineage>
        <taxon>Eukaryota</taxon>
        <taxon>Metazoa</taxon>
        <taxon>Ecdysozoa</taxon>
        <taxon>Arthropoda</taxon>
        <taxon>Hexapoda</taxon>
        <taxon>Insecta</taxon>
        <taxon>Pterygota</taxon>
        <taxon>Neoptera</taxon>
        <taxon>Endopterygota</taxon>
        <taxon>Lepidoptera</taxon>
        <taxon>Glossata</taxon>
        <taxon>Ditrysia</taxon>
        <taxon>Papilionoidea</taxon>
        <taxon>Nymphalidae</taxon>
        <taxon>Heliconiinae</taxon>
        <taxon>Argynnini</taxon>
        <taxon>Brenthis</taxon>
    </lineage>
</organism>
<name>A0A8J9YFX8_9NEOP</name>